<reference evidence="3" key="1">
    <citation type="journal article" date="2019" name="Int. J. Syst. Evol. Microbiol.">
        <title>The Global Catalogue of Microorganisms (GCM) 10K type strain sequencing project: providing services to taxonomists for standard genome sequencing and annotation.</title>
        <authorList>
            <consortium name="The Broad Institute Genomics Platform"/>
            <consortium name="The Broad Institute Genome Sequencing Center for Infectious Disease"/>
            <person name="Wu L."/>
            <person name="Ma J."/>
        </authorList>
    </citation>
    <scope>NUCLEOTIDE SEQUENCE [LARGE SCALE GENOMIC DNA]</scope>
    <source>
        <strain evidence="3">ICMP 6774ER</strain>
    </source>
</reference>
<dbReference type="InterPro" id="IPR000835">
    <property type="entry name" value="HTH_MarR-typ"/>
</dbReference>
<evidence type="ECO:0000259" key="1">
    <source>
        <dbReference type="PROSITE" id="PS50995"/>
    </source>
</evidence>
<dbReference type="Proteomes" id="UP001597368">
    <property type="component" value="Unassembled WGS sequence"/>
</dbReference>
<comment type="caution">
    <text evidence="2">The sequence shown here is derived from an EMBL/GenBank/DDBJ whole genome shotgun (WGS) entry which is preliminary data.</text>
</comment>
<dbReference type="Pfam" id="PF12802">
    <property type="entry name" value="MarR_2"/>
    <property type="match status" value="1"/>
</dbReference>
<dbReference type="PANTHER" id="PTHR33164">
    <property type="entry name" value="TRANSCRIPTIONAL REGULATOR, MARR FAMILY"/>
    <property type="match status" value="1"/>
</dbReference>
<proteinExistence type="predicted"/>
<dbReference type="InterPro" id="IPR036388">
    <property type="entry name" value="WH-like_DNA-bd_sf"/>
</dbReference>
<protein>
    <submittedName>
        <fullName evidence="2">MarR family winged helix-turn-helix transcriptional regulator</fullName>
    </submittedName>
</protein>
<accession>A0ABW4TCK1</accession>
<dbReference type="RefSeq" id="WP_379581208.1">
    <property type="nucleotide sequence ID" value="NZ_JBHUFV010000079.1"/>
</dbReference>
<evidence type="ECO:0000313" key="2">
    <source>
        <dbReference type="EMBL" id="MFD1939073.1"/>
    </source>
</evidence>
<dbReference type="InterPro" id="IPR036390">
    <property type="entry name" value="WH_DNA-bd_sf"/>
</dbReference>
<dbReference type="PRINTS" id="PR00598">
    <property type="entry name" value="HTHMARR"/>
</dbReference>
<dbReference type="InterPro" id="IPR039422">
    <property type="entry name" value="MarR/SlyA-like"/>
</dbReference>
<dbReference type="SUPFAM" id="SSF46785">
    <property type="entry name" value="Winged helix' DNA-binding domain"/>
    <property type="match status" value="1"/>
</dbReference>
<feature type="domain" description="HTH marR-type" evidence="1">
    <location>
        <begin position="1"/>
        <end position="108"/>
    </location>
</feature>
<name>A0ABW4TCK1_9ACTN</name>
<organism evidence="2 3">
    <name type="scientific">Nonomuraea mangrovi</name>
    <dbReference type="NCBI Taxonomy" id="2316207"/>
    <lineage>
        <taxon>Bacteria</taxon>
        <taxon>Bacillati</taxon>
        <taxon>Actinomycetota</taxon>
        <taxon>Actinomycetes</taxon>
        <taxon>Streptosporangiales</taxon>
        <taxon>Streptosporangiaceae</taxon>
        <taxon>Nonomuraea</taxon>
    </lineage>
</organism>
<keyword evidence="3" id="KW-1185">Reference proteome</keyword>
<evidence type="ECO:0000313" key="3">
    <source>
        <dbReference type="Proteomes" id="UP001597368"/>
    </source>
</evidence>
<sequence>MGPRQEARARRPALADFGPHAQRDLAARLAIDPSDVVKVVDELAAAGYAERARDEADRRRVLVSLTPAGRSALAGLDATARAVQEEVLEPLDAREREILHDLLSRVGRRLG</sequence>
<dbReference type="EMBL" id="JBHUFV010000079">
    <property type="protein sequence ID" value="MFD1939073.1"/>
    <property type="molecule type" value="Genomic_DNA"/>
</dbReference>
<dbReference type="SMART" id="SM00347">
    <property type="entry name" value="HTH_MARR"/>
    <property type="match status" value="1"/>
</dbReference>
<dbReference type="PANTHER" id="PTHR33164:SF95">
    <property type="entry name" value="TRANSCRIPTIONAL REGULATOR"/>
    <property type="match status" value="1"/>
</dbReference>
<gene>
    <name evidence="2" type="ORF">ACFSKW_47195</name>
</gene>
<dbReference type="PROSITE" id="PS50995">
    <property type="entry name" value="HTH_MARR_2"/>
    <property type="match status" value="1"/>
</dbReference>
<dbReference type="Gene3D" id="1.10.10.10">
    <property type="entry name" value="Winged helix-like DNA-binding domain superfamily/Winged helix DNA-binding domain"/>
    <property type="match status" value="1"/>
</dbReference>